<dbReference type="EMBL" id="WHWB01034033">
    <property type="protein sequence ID" value="KAJ7414764.1"/>
    <property type="molecule type" value="Genomic_DNA"/>
</dbReference>
<name>A0ABQ9D4Q9_9PASS</name>
<proteinExistence type="predicted"/>
<accession>A0ABQ9D4Q9</accession>
<comment type="caution">
    <text evidence="1">The sequence shown here is derived from an EMBL/GenBank/DDBJ whole genome shotgun (WGS) entry which is preliminary data.</text>
</comment>
<protein>
    <submittedName>
        <fullName evidence="1">Uncharacterized protein</fullName>
    </submittedName>
</protein>
<evidence type="ECO:0000313" key="2">
    <source>
        <dbReference type="Proteomes" id="UP001145742"/>
    </source>
</evidence>
<organism evidence="1 2">
    <name type="scientific">Willisornis vidua</name>
    <name type="common">Xingu scale-backed antbird</name>
    <dbReference type="NCBI Taxonomy" id="1566151"/>
    <lineage>
        <taxon>Eukaryota</taxon>
        <taxon>Metazoa</taxon>
        <taxon>Chordata</taxon>
        <taxon>Craniata</taxon>
        <taxon>Vertebrata</taxon>
        <taxon>Euteleostomi</taxon>
        <taxon>Archelosauria</taxon>
        <taxon>Archosauria</taxon>
        <taxon>Dinosauria</taxon>
        <taxon>Saurischia</taxon>
        <taxon>Theropoda</taxon>
        <taxon>Coelurosauria</taxon>
        <taxon>Aves</taxon>
        <taxon>Neognathae</taxon>
        <taxon>Neoaves</taxon>
        <taxon>Telluraves</taxon>
        <taxon>Australaves</taxon>
        <taxon>Passeriformes</taxon>
        <taxon>Thamnophilidae</taxon>
        <taxon>Willisornis</taxon>
    </lineage>
</organism>
<sequence>MNYLEDENELTLNKYGDDARLEVAHTSEDCTAIQGDLRDLERWQNTGTGCLKRYGASTETLKPQLNMALHYLH</sequence>
<evidence type="ECO:0000313" key="1">
    <source>
        <dbReference type="EMBL" id="KAJ7414764.1"/>
    </source>
</evidence>
<keyword evidence="2" id="KW-1185">Reference proteome</keyword>
<dbReference type="Proteomes" id="UP001145742">
    <property type="component" value="Unassembled WGS sequence"/>
</dbReference>
<reference evidence="1" key="1">
    <citation type="submission" date="2019-10" db="EMBL/GenBank/DDBJ databases">
        <authorList>
            <person name="Soares A.E.R."/>
            <person name="Aleixo A."/>
            <person name="Schneider P."/>
            <person name="Miyaki C.Y."/>
            <person name="Schneider M.P."/>
            <person name="Mello C."/>
            <person name="Vasconcelos A.T.R."/>
        </authorList>
    </citation>
    <scope>NUCLEOTIDE SEQUENCE</scope>
    <source>
        <tissue evidence="1">Muscle</tissue>
    </source>
</reference>
<gene>
    <name evidence="1" type="ORF">WISP_81834</name>
</gene>